<dbReference type="CDD" id="cd03385">
    <property type="entry name" value="PAP2_BcrC_like"/>
    <property type="match status" value="1"/>
</dbReference>
<keyword evidence="4" id="KW-0812">Transmembrane</keyword>
<feature type="transmembrane region" description="Helical" evidence="4">
    <location>
        <begin position="124"/>
        <end position="144"/>
    </location>
</feature>
<keyword evidence="4" id="KW-0472">Membrane</keyword>
<dbReference type="GO" id="GO:0005886">
    <property type="term" value="C:plasma membrane"/>
    <property type="evidence" value="ECO:0007669"/>
    <property type="project" value="InterPro"/>
</dbReference>
<reference evidence="6 7" key="1">
    <citation type="submission" date="2017-02" db="EMBL/GenBank/DDBJ databases">
        <authorList>
            <person name="Dridi B."/>
        </authorList>
    </citation>
    <scope>NUCLEOTIDE SEQUENCE [LARGE SCALE GENOMIC DNA]</scope>
    <source>
        <strain evidence="6 7">JB380</strain>
    </source>
</reference>
<feature type="transmembrane region" description="Helical" evidence="4">
    <location>
        <begin position="56"/>
        <end position="79"/>
    </location>
</feature>
<dbReference type="SUPFAM" id="SSF48317">
    <property type="entry name" value="Acid phosphatase/Vanadium-dependent haloperoxidase"/>
    <property type="match status" value="1"/>
</dbReference>
<dbReference type="EC" id="3.6.1.27" evidence="1"/>
<dbReference type="InterPro" id="IPR000326">
    <property type="entry name" value="PAP2/HPO"/>
</dbReference>
<evidence type="ECO:0000256" key="3">
    <source>
        <dbReference type="ARBA" id="ARBA00047594"/>
    </source>
</evidence>
<evidence type="ECO:0000313" key="7">
    <source>
        <dbReference type="Proteomes" id="UP000196331"/>
    </source>
</evidence>
<feature type="transmembrane region" description="Helical" evidence="4">
    <location>
        <begin position="20"/>
        <end position="44"/>
    </location>
</feature>
<evidence type="ECO:0000256" key="4">
    <source>
        <dbReference type="SAM" id="Phobius"/>
    </source>
</evidence>
<proteinExistence type="predicted"/>
<dbReference type="PANTHER" id="PTHR14969">
    <property type="entry name" value="SPHINGOSINE-1-PHOSPHATE PHOSPHOHYDROLASE"/>
    <property type="match status" value="1"/>
</dbReference>
<name>A0A1R4HV15_9GAMM</name>
<evidence type="ECO:0000259" key="5">
    <source>
        <dbReference type="SMART" id="SM00014"/>
    </source>
</evidence>
<keyword evidence="4" id="KW-1133">Transmembrane helix</keyword>
<dbReference type="RefSeq" id="WP_087107052.1">
    <property type="nucleotide sequence ID" value="NZ_FUKM01000020.1"/>
</dbReference>
<dbReference type="InterPro" id="IPR036938">
    <property type="entry name" value="PAP2/HPO_sf"/>
</dbReference>
<dbReference type="OrthoDB" id="9801622at2"/>
<accession>A0A1R4HV15</accession>
<feature type="transmembrane region" description="Helical" evidence="4">
    <location>
        <begin position="150"/>
        <end position="173"/>
    </location>
</feature>
<sequence>MNALNLTLFERLNAAADTPAWLVMFAHGCAVELMWLLPALLVVGWLRGGEQLKQPLLEALIATLLALAISGIIGMLWPMPRPFAVPVGTTLMAHAPTPAFPSNHLTIILTMAFSLMLHRYTRRIGSLLLLLAIPVGWARIFLGVHFPQDMAGAALLSAVMAVLVGINRAWLVLPVYEHVAKRLYHWLFAPLIRRGWVQR</sequence>
<dbReference type="GO" id="GO:0050380">
    <property type="term" value="F:undecaprenyl-diphosphatase activity"/>
    <property type="evidence" value="ECO:0007669"/>
    <property type="project" value="UniProtKB-EC"/>
</dbReference>
<comment type="caution">
    <text evidence="6">The sequence shown here is derived from an EMBL/GenBank/DDBJ whole genome shotgun (WGS) entry which is preliminary data.</text>
</comment>
<dbReference type="SMART" id="SM00014">
    <property type="entry name" value="acidPPc"/>
    <property type="match status" value="1"/>
</dbReference>
<organism evidence="6 7">
    <name type="scientific">Halomonas citrativorans</name>
    <dbReference type="NCBI Taxonomy" id="2742612"/>
    <lineage>
        <taxon>Bacteria</taxon>
        <taxon>Pseudomonadati</taxon>
        <taxon>Pseudomonadota</taxon>
        <taxon>Gammaproteobacteria</taxon>
        <taxon>Oceanospirillales</taxon>
        <taxon>Halomonadaceae</taxon>
        <taxon>Halomonas</taxon>
    </lineage>
</organism>
<comment type="catalytic activity">
    <reaction evidence="3">
        <text>di-trans,octa-cis-undecaprenyl diphosphate + H2O = di-trans,octa-cis-undecaprenyl phosphate + phosphate + H(+)</text>
        <dbReference type="Rhea" id="RHEA:28094"/>
        <dbReference type="ChEBI" id="CHEBI:15377"/>
        <dbReference type="ChEBI" id="CHEBI:15378"/>
        <dbReference type="ChEBI" id="CHEBI:43474"/>
        <dbReference type="ChEBI" id="CHEBI:58405"/>
        <dbReference type="ChEBI" id="CHEBI:60392"/>
        <dbReference type="EC" id="3.6.1.27"/>
    </reaction>
</comment>
<dbReference type="AlphaFoldDB" id="A0A1R4HV15"/>
<dbReference type="Gene3D" id="1.20.144.10">
    <property type="entry name" value="Phosphatidic acid phosphatase type 2/haloperoxidase"/>
    <property type="match status" value="1"/>
</dbReference>
<dbReference type="Pfam" id="PF01569">
    <property type="entry name" value="PAP2"/>
    <property type="match status" value="1"/>
</dbReference>
<evidence type="ECO:0000256" key="1">
    <source>
        <dbReference type="ARBA" id="ARBA00012374"/>
    </source>
</evidence>
<evidence type="ECO:0000313" key="6">
    <source>
        <dbReference type="EMBL" id="SJN11382.1"/>
    </source>
</evidence>
<dbReference type="EMBL" id="FUKM01000020">
    <property type="protein sequence ID" value="SJN11382.1"/>
    <property type="molecule type" value="Genomic_DNA"/>
</dbReference>
<dbReference type="Proteomes" id="UP000196331">
    <property type="component" value="Unassembled WGS sequence"/>
</dbReference>
<dbReference type="InterPro" id="IPR033879">
    <property type="entry name" value="UPP_Pase"/>
</dbReference>
<feature type="transmembrane region" description="Helical" evidence="4">
    <location>
        <begin position="99"/>
        <end position="117"/>
    </location>
</feature>
<evidence type="ECO:0000256" key="2">
    <source>
        <dbReference type="ARBA" id="ARBA00032707"/>
    </source>
</evidence>
<dbReference type="PANTHER" id="PTHR14969:SF13">
    <property type="entry name" value="AT30094P"/>
    <property type="match status" value="1"/>
</dbReference>
<feature type="domain" description="Phosphatidic acid phosphatase type 2/haloperoxidase" evidence="5">
    <location>
        <begin position="56"/>
        <end position="165"/>
    </location>
</feature>
<protein>
    <recommendedName>
        <fullName evidence="1">undecaprenyl-diphosphate phosphatase</fullName>
        <ecNumber evidence="1">3.6.1.27</ecNumber>
    </recommendedName>
    <alternativeName>
        <fullName evidence="2">Undecaprenyl pyrophosphate phosphatase</fullName>
    </alternativeName>
</protein>
<gene>
    <name evidence="6" type="ORF">CZ787_05825</name>
</gene>